<feature type="transmembrane region" description="Helical" evidence="1">
    <location>
        <begin position="49"/>
        <end position="66"/>
    </location>
</feature>
<organism evidence="2 3">
    <name type="scientific">Brotonthovivens ammoniilytica</name>
    <dbReference type="NCBI Taxonomy" id="2981725"/>
    <lineage>
        <taxon>Bacteria</taxon>
        <taxon>Bacillati</taxon>
        <taxon>Bacillota</taxon>
        <taxon>Clostridia</taxon>
        <taxon>Lachnospirales</taxon>
        <taxon>Lachnospiraceae</taxon>
        <taxon>Brotonthovivens</taxon>
    </lineage>
</organism>
<name>A0ABT2TMY5_9FIRM</name>
<keyword evidence="1" id="KW-0812">Transmembrane</keyword>
<keyword evidence="1" id="KW-0472">Membrane</keyword>
<sequence length="184" mass="20918">MKKSIKHYTIFGILFSLILGTLLHFIFQWTGQAPAAGFFSAVNESTWEHLKLLFYPCFLFFLFEHFKTRADFTGLFTCRIIGLMLGLLVIVAGFYTYSGIIGRSFLVIDILLFAAGVLTAYLWSTKNYLARTYSKTNSLPIVCLLFVFLFLFILFTYLPPHIALFMDPVSFTYGIPSPLLTGLV</sequence>
<feature type="transmembrane region" description="Helical" evidence="1">
    <location>
        <begin position="104"/>
        <end position="124"/>
    </location>
</feature>
<evidence type="ECO:0000313" key="3">
    <source>
        <dbReference type="Proteomes" id="UP001652442"/>
    </source>
</evidence>
<protein>
    <submittedName>
        <fullName evidence="2">DUF6512 family protein</fullName>
    </submittedName>
</protein>
<proteinExistence type="predicted"/>
<dbReference type="InterPro" id="IPR045407">
    <property type="entry name" value="DUF6512"/>
</dbReference>
<evidence type="ECO:0000256" key="1">
    <source>
        <dbReference type="SAM" id="Phobius"/>
    </source>
</evidence>
<evidence type="ECO:0000313" key="2">
    <source>
        <dbReference type="EMBL" id="MCU6763570.1"/>
    </source>
</evidence>
<feature type="transmembrane region" description="Helical" evidence="1">
    <location>
        <begin position="78"/>
        <end position="98"/>
    </location>
</feature>
<reference evidence="2 3" key="1">
    <citation type="journal article" date="2021" name="ISME Commun">
        <title>Automated analysis of genomic sequences facilitates high-throughput and comprehensive description of bacteria.</title>
        <authorList>
            <person name="Hitch T.C.A."/>
        </authorList>
    </citation>
    <scope>NUCLEOTIDE SEQUENCE [LARGE SCALE GENOMIC DNA]</scope>
    <source>
        <strain evidence="2 3">Sanger_109</strain>
    </source>
</reference>
<dbReference type="EMBL" id="JAOQJQ010000008">
    <property type="protein sequence ID" value="MCU6763570.1"/>
    <property type="molecule type" value="Genomic_DNA"/>
</dbReference>
<dbReference type="Proteomes" id="UP001652442">
    <property type="component" value="Unassembled WGS sequence"/>
</dbReference>
<dbReference type="RefSeq" id="WP_158426209.1">
    <property type="nucleotide sequence ID" value="NZ_JAOQJQ010000008.1"/>
</dbReference>
<comment type="caution">
    <text evidence="2">The sequence shown here is derived from an EMBL/GenBank/DDBJ whole genome shotgun (WGS) entry which is preliminary data.</text>
</comment>
<keyword evidence="1" id="KW-1133">Transmembrane helix</keyword>
<feature type="transmembrane region" description="Helical" evidence="1">
    <location>
        <begin position="136"/>
        <end position="158"/>
    </location>
</feature>
<gene>
    <name evidence="2" type="ORF">OCV88_14765</name>
</gene>
<feature type="transmembrane region" description="Helical" evidence="1">
    <location>
        <begin position="7"/>
        <end position="29"/>
    </location>
</feature>
<accession>A0ABT2TMY5</accession>
<keyword evidence="3" id="KW-1185">Reference proteome</keyword>
<dbReference type="Pfam" id="PF20122">
    <property type="entry name" value="DUF6512"/>
    <property type="match status" value="1"/>
</dbReference>